<reference evidence="1" key="1">
    <citation type="journal article" date="2021" name="Proc. Natl. Acad. Sci. U.S.A.">
        <title>A Catalog of Tens of Thousands of Viruses from Human Metagenomes Reveals Hidden Associations with Chronic Diseases.</title>
        <authorList>
            <person name="Tisza M.J."/>
            <person name="Buck C.B."/>
        </authorList>
    </citation>
    <scope>NUCLEOTIDE SEQUENCE</scope>
    <source>
        <strain evidence="1">CtCo31</strain>
    </source>
</reference>
<dbReference type="EMBL" id="BK016109">
    <property type="protein sequence ID" value="DAF95578.1"/>
    <property type="molecule type" value="Genomic_DNA"/>
</dbReference>
<protein>
    <submittedName>
        <fullName evidence="1">Uncharacterized protein</fullName>
    </submittedName>
</protein>
<sequence>MNLVPLGICTTAGCNLCVNPTLTDNYAAE</sequence>
<accession>A0A8S5UME4</accession>
<name>A0A8S5UME4_9CAUD</name>
<organism evidence="1">
    <name type="scientific">Myoviridae sp. ctCo31</name>
    <dbReference type="NCBI Taxonomy" id="2825053"/>
    <lineage>
        <taxon>Viruses</taxon>
        <taxon>Duplodnaviria</taxon>
        <taxon>Heunggongvirae</taxon>
        <taxon>Uroviricota</taxon>
        <taxon>Caudoviricetes</taxon>
    </lineage>
</organism>
<proteinExistence type="predicted"/>
<evidence type="ECO:0000313" key="1">
    <source>
        <dbReference type="EMBL" id="DAF95578.1"/>
    </source>
</evidence>